<evidence type="ECO:0000259" key="3">
    <source>
        <dbReference type="PROSITE" id="PS51831"/>
    </source>
</evidence>
<dbReference type="EMBL" id="CP012543">
    <property type="protein sequence ID" value="QCD47236.1"/>
    <property type="molecule type" value="Genomic_DNA"/>
</dbReference>
<dbReference type="NCBIfam" id="TIGR00691">
    <property type="entry name" value="spoT_relA"/>
    <property type="match status" value="1"/>
</dbReference>
<dbReference type="Gene3D" id="3.10.20.30">
    <property type="match status" value="1"/>
</dbReference>
<proteinExistence type="inferred from homology"/>
<reference evidence="4 5" key="1">
    <citation type="submission" date="2016-07" db="EMBL/GenBank/DDBJ databases">
        <title>Comparative genomics of the Campylobacter concisus group.</title>
        <authorList>
            <person name="Miller W.G."/>
            <person name="Yee E."/>
            <person name="Chapman M.H."/>
            <person name="Huynh S."/>
            <person name="Bono J.L."/>
            <person name="On S.L.W."/>
            <person name="StLeger J."/>
            <person name="Foster G."/>
            <person name="Parker C.T."/>
        </authorList>
    </citation>
    <scope>NUCLEOTIDE SEQUENCE [LARGE SCALE GENOMIC DNA]</scope>
    <source>
        <strain evidence="4 5">ATCC 33238</strain>
    </source>
</reference>
<dbReference type="AlphaFoldDB" id="A0A6G5QP53"/>
<dbReference type="CDD" id="cd00077">
    <property type="entry name" value="HDc"/>
    <property type="match status" value="1"/>
</dbReference>
<dbReference type="InterPro" id="IPR045865">
    <property type="entry name" value="ACT-like_dom_sf"/>
</dbReference>
<dbReference type="GO" id="GO:0015969">
    <property type="term" value="P:guanosine tetraphosphate metabolic process"/>
    <property type="evidence" value="ECO:0007669"/>
    <property type="project" value="InterPro"/>
</dbReference>
<evidence type="ECO:0000256" key="1">
    <source>
        <dbReference type="RuleBase" id="RU003847"/>
    </source>
</evidence>
<dbReference type="GO" id="GO:0042594">
    <property type="term" value="P:response to starvation"/>
    <property type="evidence" value="ECO:0007669"/>
    <property type="project" value="TreeGrafter"/>
</dbReference>
<dbReference type="Gene3D" id="1.10.3210.10">
    <property type="entry name" value="Hypothetical protein af1432"/>
    <property type="match status" value="1"/>
</dbReference>
<dbReference type="InterPro" id="IPR012675">
    <property type="entry name" value="Beta-grasp_dom_sf"/>
</dbReference>
<keyword evidence="4" id="KW-0378">Hydrolase</keyword>
<dbReference type="SMART" id="SM00471">
    <property type="entry name" value="HDc"/>
    <property type="match status" value="1"/>
</dbReference>
<dbReference type="FunFam" id="1.10.3210.10:FF:000001">
    <property type="entry name" value="GTP pyrophosphokinase RelA"/>
    <property type="match status" value="1"/>
</dbReference>
<evidence type="ECO:0000313" key="5">
    <source>
        <dbReference type="Proteomes" id="UP000502377"/>
    </source>
</evidence>
<dbReference type="SUPFAM" id="SSF81271">
    <property type="entry name" value="TGS-like"/>
    <property type="match status" value="1"/>
</dbReference>
<dbReference type="InterPro" id="IPR004095">
    <property type="entry name" value="TGS"/>
</dbReference>
<sequence>MKQLNSGFLLEQLIDDISDCKDVAQARRLLSTLANFTPNLERAIECCVISHAGQFRKSGEPYAIHPILVACIVAHMGGGEDMIVAALLHDVVEDTDRSIESVRGDFGEGVAKLVEGLTKIVAIREDKLASSESNERLAASAMTFRKMLLISIEDVRVLVVKLCDRLHNMLTLKALRPEKQKRIAEETLMVYAPIAHRLGISSIKNVLEDLSFKYALPEEYKKIDDYLNEHKQQLVLKLNAFTDKIFQILLENGFSESDFEIQKRVKHHYSIYLKMQRKGISIEEVLDLLAARVLVKEPQDCYLVLGNLHINFNPLISRFKDYIALPKQNGYQTIHTTIFDNKSIFEVQIRTFDMHKTAEYGVAAHWKYKSGGFLNPKLDWLSDISGIENGMEEVGENPEELYEYAKDSLYVEDVAVYSPKGDIFTLPRGATALDYAYEIHTQVGLYAKEAYVNRVRVPLLTELKNGDIVSIVTGNEPKYRCSWLPSVKTGKAKATIRSYCKQKIRDINNIVAIEILSGIFAVPSKTIEQWLETENLTKRIFRAAFDSVYLQDVVNALKKYVKRDRPFAIAMTDKYNVKKQKFENIVIYSNHKINSVEFDYCCNPKRGDDIVGFRNYYHVTVHHKLCERFMKLAEEKNEMIFVKWTRVAPHRFKIILSLENRRGSLAEFLTYMAKMQIDLVTISLTETREATADLFELTIELGENLNVNEIKERLKDRYKIIEFVSLDDAYGHN</sequence>
<dbReference type="SUPFAM" id="SSF81301">
    <property type="entry name" value="Nucleotidyltransferase"/>
    <property type="match status" value="1"/>
</dbReference>
<dbReference type="RefSeq" id="WP_004319613.1">
    <property type="nucleotide sequence ID" value="NZ_CAURIV010000009.1"/>
</dbReference>
<dbReference type="PROSITE" id="PS51831">
    <property type="entry name" value="HD"/>
    <property type="match status" value="1"/>
</dbReference>
<dbReference type="InterPro" id="IPR043519">
    <property type="entry name" value="NT_sf"/>
</dbReference>
<evidence type="ECO:0000313" key="4">
    <source>
        <dbReference type="EMBL" id="QCD47236.1"/>
    </source>
</evidence>
<accession>A0A6G5QP53</accession>
<dbReference type="PROSITE" id="PS51671">
    <property type="entry name" value="ACT"/>
    <property type="match status" value="1"/>
</dbReference>
<dbReference type="Pfam" id="PF02824">
    <property type="entry name" value="TGS"/>
    <property type="match status" value="1"/>
</dbReference>
<feature type="domain" description="HD" evidence="3">
    <location>
        <begin position="62"/>
        <end position="169"/>
    </location>
</feature>
<gene>
    <name evidence="4" type="primary">spoT</name>
    <name evidence="4" type="ORF">CRECT_1600</name>
</gene>
<dbReference type="Pfam" id="PF04607">
    <property type="entry name" value="RelA_SpoT"/>
    <property type="match status" value="1"/>
</dbReference>
<comment type="function">
    <text evidence="1">In eubacteria ppGpp (guanosine 3'-diphosphate 5'-diphosphate) is a mediator of the stringent response that coordinates a variety of cellular activities in response to changes in nutritional abundance.</text>
</comment>
<dbReference type="SUPFAM" id="SSF55021">
    <property type="entry name" value="ACT-like"/>
    <property type="match status" value="1"/>
</dbReference>
<dbReference type="EC" id="3.1.7.2" evidence="4"/>
<feature type="domain" description="ACT" evidence="2">
    <location>
        <begin position="653"/>
        <end position="731"/>
    </location>
</feature>
<dbReference type="InterPro" id="IPR004811">
    <property type="entry name" value="RelA/Spo_fam"/>
</dbReference>
<dbReference type="GO" id="GO:0008728">
    <property type="term" value="F:GTP diphosphokinase activity"/>
    <property type="evidence" value="ECO:0007669"/>
    <property type="project" value="UniProtKB-EC"/>
</dbReference>
<dbReference type="Pfam" id="PF13328">
    <property type="entry name" value="HD_4"/>
    <property type="match status" value="1"/>
</dbReference>
<dbReference type="FunFam" id="3.10.20.30:FF:000002">
    <property type="entry name" value="GTP pyrophosphokinase (RelA/SpoT)"/>
    <property type="match status" value="1"/>
</dbReference>
<dbReference type="InterPro" id="IPR012676">
    <property type="entry name" value="TGS-like"/>
</dbReference>
<dbReference type="InterPro" id="IPR007685">
    <property type="entry name" value="RelA_SpoT"/>
</dbReference>
<dbReference type="InterPro" id="IPR003607">
    <property type="entry name" value="HD/PDEase_dom"/>
</dbReference>
<dbReference type="CDD" id="cd05399">
    <property type="entry name" value="NT_Rel-Spo_like"/>
    <property type="match status" value="1"/>
</dbReference>
<evidence type="ECO:0000259" key="2">
    <source>
        <dbReference type="PROSITE" id="PS51671"/>
    </source>
</evidence>
<dbReference type="SUPFAM" id="SSF109604">
    <property type="entry name" value="HD-domain/PDEase-like"/>
    <property type="match status" value="1"/>
</dbReference>
<dbReference type="GO" id="GO:0008893">
    <property type="term" value="F:guanosine-3',5'-bis(diphosphate) 3'-diphosphatase activity"/>
    <property type="evidence" value="ECO:0007669"/>
    <property type="project" value="UniProtKB-EC"/>
</dbReference>
<dbReference type="Gene3D" id="3.30.460.10">
    <property type="entry name" value="Beta Polymerase, domain 2"/>
    <property type="match status" value="1"/>
</dbReference>
<dbReference type="InterPro" id="IPR006674">
    <property type="entry name" value="HD_domain"/>
</dbReference>
<keyword evidence="4" id="KW-0808">Transferase</keyword>
<dbReference type="SMART" id="SM00954">
    <property type="entry name" value="RelA_SpoT"/>
    <property type="match status" value="1"/>
</dbReference>
<dbReference type="Proteomes" id="UP000502377">
    <property type="component" value="Chromosome"/>
</dbReference>
<comment type="similarity">
    <text evidence="1">Belongs to the relA/spoT family.</text>
</comment>
<dbReference type="InterPro" id="IPR002912">
    <property type="entry name" value="ACT_dom"/>
</dbReference>
<dbReference type="GO" id="GO:0005886">
    <property type="term" value="C:plasma membrane"/>
    <property type="evidence" value="ECO:0007669"/>
    <property type="project" value="TreeGrafter"/>
</dbReference>
<protein>
    <submittedName>
        <fullName evidence="4">PpGpp synthetase/guanosine-3',5'-bis(Diphosphate) 3' pyrophosphohydrolase</fullName>
        <ecNumber evidence="4">2.7.6.5</ecNumber>
        <ecNumber evidence="4">3.1.7.2</ecNumber>
    </submittedName>
</protein>
<dbReference type="KEGG" id="crx:CRECT_1600"/>
<dbReference type="PANTHER" id="PTHR21262">
    <property type="entry name" value="GUANOSINE-3',5'-BIS DIPHOSPHATE 3'-PYROPHOSPHOHYDROLASE"/>
    <property type="match status" value="1"/>
</dbReference>
<dbReference type="PANTHER" id="PTHR21262:SF36">
    <property type="entry name" value="BIFUNCTIONAL (P)PPGPP SYNTHASE_HYDROLASE SPOT"/>
    <property type="match status" value="1"/>
</dbReference>
<dbReference type="CDD" id="cd02116">
    <property type="entry name" value="ACT"/>
    <property type="match status" value="1"/>
</dbReference>
<name>A0A6G5QP53_CAMRE</name>
<organism evidence="4 5">
    <name type="scientific">Campylobacter rectus</name>
    <name type="common">Wolinella recta</name>
    <dbReference type="NCBI Taxonomy" id="203"/>
    <lineage>
        <taxon>Bacteria</taxon>
        <taxon>Pseudomonadati</taxon>
        <taxon>Campylobacterota</taxon>
        <taxon>Epsilonproteobacteria</taxon>
        <taxon>Campylobacterales</taxon>
        <taxon>Campylobacteraceae</taxon>
        <taxon>Campylobacter</taxon>
    </lineage>
</organism>
<dbReference type="EC" id="2.7.6.5" evidence="4"/>